<name>A0AAD7DCK3_MYCRO</name>
<dbReference type="PANTHER" id="PTHR41814">
    <property type="entry name" value="EXPRESSED PROTEIN"/>
    <property type="match status" value="1"/>
</dbReference>
<dbReference type="EMBL" id="JARKIE010000079">
    <property type="protein sequence ID" value="KAJ7688350.1"/>
    <property type="molecule type" value="Genomic_DNA"/>
</dbReference>
<dbReference type="Pfam" id="PF07470">
    <property type="entry name" value="Glyco_hydro_88"/>
    <property type="match status" value="1"/>
</dbReference>
<proteinExistence type="predicted"/>
<sequence>MVNAASLLAICNTTNPFPISPGFDIASVVPYLYTLPVQVWSLGETAEALLELHNPALSVFGASPFPVPTVSVGSVEALQYAVNKTVFGAVPDGFGNGLGSTADAVGLGVSAVLIGKTNATYAAKVVEEVDYITTAAPLFSNGAISQRVASPSLWADFIYMGPPFLSYVGADQKNLSLIQTAYEQCGLYREILKTPSGAWEHIVGGVPSDAGVWATGNGFAAFGMVRVLATLTKAPVAALASWRGQAITDLTHWIQEIVDAAIASPTDSSGLIGNYFNNTTPIGFGEVTGSALITAAAYRMAVLQPKTFGKKYIAWADKMRAAMAKHVSSAGIAAPAINPMNWTDPTPVTTGSPEGQIFTVLMYTGWRDCVLAGVCPN</sequence>
<reference evidence="2" key="1">
    <citation type="submission" date="2023-03" db="EMBL/GenBank/DDBJ databases">
        <title>Massive genome expansion in bonnet fungi (Mycena s.s.) driven by repeated elements and novel gene families across ecological guilds.</title>
        <authorList>
            <consortium name="Lawrence Berkeley National Laboratory"/>
            <person name="Harder C.B."/>
            <person name="Miyauchi S."/>
            <person name="Viragh M."/>
            <person name="Kuo A."/>
            <person name="Thoen E."/>
            <person name="Andreopoulos B."/>
            <person name="Lu D."/>
            <person name="Skrede I."/>
            <person name="Drula E."/>
            <person name="Henrissat B."/>
            <person name="Morin E."/>
            <person name="Kohler A."/>
            <person name="Barry K."/>
            <person name="LaButti K."/>
            <person name="Morin E."/>
            <person name="Salamov A."/>
            <person name="Lipzen A."/>
            <person name="Mereny Z."/>
            <person name="Hegedus B."/>
            <person name="Baldrian P."/>
            <person name="Stursova M."/>
            <person name="Weitz H."/>
            <person name="Taylor A."/>
            <person name="Grigoriev I.V."/>
            <person name="Nagy L.G."/>
            <person name="Martin F."/>
            <person name="Kauserud H."/>
        </authorList>
    </citation>
    <scope>NUCLEOTIDE SEQUENCE</scope>
    <source>
        <strain evidence="2">CBHHK067</strain>
    </source>
</reference>
<evidence type="ECO:0000256" key="1">
    <source>
        <dbReference type="ARBA" id="ARBA00022801"/>
    </source>
</evidence>
<evidence type="ECO:0000313" key="2">
    <source>
        <dbReference type="EMBL" id="KAJ7688350.1"/>
    </source>
</evidence>
<dbReference type="InterPro" id="IPR012341">
    <property type="entry name" value="6hp_glycosidase-like_sf"/>
</dbReference>
<dbReference type="Gene3D" id="1.50.10.10">
    <property type="match status" value="1"/>
</dbReference>
<dbReference type="GO" id="GO:0016787">
    <property type="term" value="F:hydrolase activity"/>
    <property type="evidence" value="ECO:0007669"/>
    <property type="project" value="UniProtKB-KW"/>
</dbReference>
<dbReference type="GO" id="GO:0005975">
    <property type="term" value="P:carbohydrate metabolic process"/>
    <property type="evidence" value="ECO:0007669"/>
    <property type="project" value="InterPro"/>
</dbReference>
<dbReference type="Proteomes" id="UP001221757">
    <property type="component" value="Unassembled WGS sequence"/>
</dbReference>
<protein>
    <submittedName>
        <fullName evidence="2">Family 88 glycosyl hydrolase</fullName>
    </submittedName>
</protein>
<dbReference type="SUPFAM" id="SSF48208">
    <property type="entry name" value="Six-hairpin glycosidases"/>
    <property type="match status" value="1"/>
</dbReference>
<gene>
    <name evidence="2" type="ORF">B0H17DRAFT_1012556</name>
</gene>
<evidence type="ECO:0000313" key="3">
    <source>
        <dbReference type="Proteomes" id="UP001221757"/>
    </source>
</evidence>
<dbReference type="PANTHER" id="PTHR41814:SF1">
    <property type="entry name" value="CELLULASE"/>
    <property type="match status" value="1"/>
</dbReference>
<accession>A0AAD7DCK3</accession>
<comment type="caution">
    <text evidence="2">The sequence shown here is derived from an EMBL/GenBank/DDBJ whole genome shotgun (WGS) entry which is preliminary data.</text>
</comment>
<dbReference type="InterPro" id="IPR010905">
    <property type="entry name" value="Glyco_hydro_88"/>
</dbReference>
<dbReference type="AlphaFoldDB" id="A0AAD7DCK3"/>
<dbReference type="InterPro" id="IPR008928">
    <property type="entry name" value="6-hairpin_glycosidase_sf"/>
</dbReference>
<organism evidence="2 3">
    <name type="scientific">Mycena rosella</name>
    <name type="common">Pink bonnet</name>
    <name type="synonym">Agaricus rosellus</name>
    <dbReference type="NCBI Taxonomy" id="1033263"/>
    <lineage>
        <taxon>Eukaryota</taxon>
        <taxon>Fungi</taxon>
        <taxon>Dikarya</taxon>
        <taxon>Basidiomycota</taxon>
        <taxon>Agaricomycotina</taxon>
        <taxon>Agaricomycetes</taxon>
        <taxon>Agaricomycetidae</taxon>
        <taxon>Agaricales</taxon>
        <taxon>Marasmiineae</taxon>
        <taxon>Mycenaceae</taxon>
        <taxon>Mycena</taxon>
    </lineage>
</organism>
<keyword evidence="1 2" id="KW-0378">Hydrolase</keyword>
<keyword evidence="3" id="KW-1185">Reference proteome</keyword>